<dbReference type="Pfam" id="PF10704">
    <property type="entry name" value="DUF2508"/>
    <property type="match status" value="1"/>
</dbReference>
<evidence type="ECO:0000313" key="4">
    <source>
        <dbReference type="Proteomes" id="UP001221519"/>
    </source>
</evidence>
<sequence>MVLQEKRIGTEILEDIRTAHEEWMQAHHMFEEAQGQDQIDYAIFTLEAAERKYQMHLKRAKQAGLNGKGHYAVKEMNAISLTKEAGGL</sequence>
<accession>A0AAX3N751</accession>
<dbReference type="Proteomes" id="UP001221519">
    <property type="component" value="Chromosome"/>
</dbReference>
<dbReference type="RefSeq" id="WP_047914364.1">
    <property type="nucleotide sequence ID" value="NZ_CP118101.1"/>
</dbReference>
<protein>
    <submittedName>
        <fullName evidence="1">DUF2508 family protein</fullName>
    </submittedName>
</protein>
<dbReference type="EMBL" id="CP118108">
    <property type="protein sequence ID" value="WDI04723.1"/>
    <property type="molecule type" value="Genomic_DNA"/>
</dbReference>
<gene>
    <name evidence="1" type="ORF">PUW23_00625</name>
    <name evidence="2" type="ORF">PUW25_00625</name>
</gene>
<keyword evidence="4" id="KW-1185">Reference proteome</keyword>
<evidence type="ECO:0000313" key="2">
    <source>
        <dbReference type="EMBL" id="WDI04723.1"/>
    </source>
</evidence>
<organism evidence="1 3">
    <name type="scientific">Paenibacillus urinalis</name>
    <dbReference type="NCBI Taxonomy" id="521520"/>
    <lineage>
        <taxon>Bacteria</taxon>
        <taxon>Bacillati</taxon>
        <taxon>Bacillota</taxon>
        <taxon>Bacilli</taxon>
        <taxon>Bacillales</taxon>
        <taxon>Paenibacillaceae</taxon>
        <taxon>Paenibacillus</taxon>
    </lineage>
</organism>
<dbReference type="EMBL" id="CP118101">
    <property type="protein sequence ID" value="WDH84969.1"/>
    <property type="molecule type" value="Genomic_DNA"/>
</dbReference>
<evidence type="ECO:0000313" key="1">
    <source>
        <dbReference type="EMBL" id="WDH84969.1"/>
    </source>
</evidence>
<dbReference type="Proteomes" id="UP001220962">
    <property type="component" value="Chromosome"/>
</dbReference>
<dbReference type="InterPro" id="IPR019644">
    <property type="entry name" value="DUF2508"/>
</dbReference>
<name>A0AAX3N751_9BACL</name>
<dbReference type="AlphaFoldDB" id="A0AAX3N751"/>
<reference evidence="1 4" key="1">
    <citation type="submission" date="2023-02" db="EMBL/GenBank/DDBJ databases">
        <title>Pathogen: clinical or host-associated sample.</title>
        <authorList>
            <person name="Hergert J."/>
            <person name="Casey R."/>
            <person name="Wagner J."/>
            <person name="Young E.L."/>
            <person name="Oakeson K.F."/>
        </authorList>
    </citation>
    <scope>NUCLEOTIDE SEQUENCE</scope>
    <source>
        <strain evidence="2 4">2022CK-00829</strain>
        <strain evidence="1">2022CK-00830</strain>
    </source>
</reference>
<proteinExistence type="predicted"/>
<evidence type="ECO:0000313" key="3">
    <source>
        <dbReference type="Proteomes" id="UP001220962"/>
    </source>
</evidence>